<keyword evidence="2" id="KW-0732">Signal</keyword>
<evidence type="ECO:0000256" key="5">
    <source>
        <dbReference type="ARBA" id="ARBA00023284"/>
    </source>
</evidence>
<feature type="compositionally biased region" description="Polar residues" evidence="6">
    <location>
        <begin position="42"/>
        <end position="58"/>
    </location>
</feature>
<dbReference type="EMBL" id="CP064954">
    <property type="protein sequence ID" value="QPK79367.1"/>
    <property type="molecule type" value="Genomic_DNA"/>
</dbReference>
<evidence type="ECO:0000256" key="6">
    <source>
        <dbReference type="SAM" id="MobiDB-lite"/>
    </source>
</evidence>
<keyword evidence="7" id="KW-1133">Transmembrane helix</keyword>
<evidence type="ECO:0000256" key="2">
    <source>
        <dbReference type="ARBA" id="ARBA00022729"/>
    </source>
</evidence>
<gene>
    <name evidence="9" type="ORF">G7Y31_01190</name>
</gene>
<keyword evidence="7" id="KW-0812">Transmembrane</keyword>
<name>A0A7T0PC66_9CORY</name>
<evidence type="ECO:0000256" key="4">
    <source>
        <dbReference type="ARBA" id="ARBA00023157"/>
    </source>
</evidence>
<keyword evidence="3" id="KW-0560">Oxidoreductase</keyword>
<feature type="transmembrane region" description="Helical" evidence="7">
    <location>
        <begin position="12"/>
        <end position="34"/>
    </location>
</feature>
<evidence type="ECO:0000256" key="3">
    <source>
        <dbReference type="ARBA" id="ARBA00023002"/>
    </source>
</evidence>
<dbReference type="InterPro" id="IPR013766">
    <property type="entry name" value="Thioredoxin_domain"/>
</dbReference>
<dbReference type="Pfam" id="PF13462">
    <property type="entry name" value="Thioredoxin_4"/>
    <property type="match status" value="1"/>
</dbReference>
<dbReference type="InterPro" id="IPR036249">
    <property type="entry name" value="Thioredoxin-like_sf"/>
</dbReference>
<evidence type="ECO:0000256" key="7">
    <source>
        <dbReference type="SAM" id="Phobius"/>
    </source>
</evidence>
<dbReference type="KEGG" id="cliz:G7Y31_01190"/>
<evidence type="ECO:0000313" key="9">
    <source>
        <dbReference type="EMBL" id="QPK79367.1"/>
    </source>
</evidence>
<dbReference type="AlphaFoldDB" id="A0A7T0PC66"/>
<keyword evidence="10" id="KW-1185">Reference proteome</keyword>
<dbReference type="GO" id="GO:0016491">
    <property type="term" value="F:oxidoreductase activity"/>
    <property type="evidence" value="ECO:0007669"/>
    <property type="project" value="UniProtKB-KW"/>
</dbReference>
<reference evidence="9 10" key="1">
    <citation type="submission" date="2020-11" db="EMBL/GenBank/DDBJ databases">
        <title>Corynebacterium sp. ZJ-599.</title>
        <authorList>
            <person name="Zhou J."/>
        </authorList>
    </citation>
    <scope>NUCLEOTIDE SEQUENCE [LARGE SCALE GENOMIC DNA]</scope>
    <source>
        <strain evidence="9 10">ZJ-599</strain>
    </source>
</reference>
<dbReference type="PANTHER" id="PTHR13887:SF14">
    <property type="entry name" value="DISULFIDE BOND FORMATION PROTEIN D"/>
    <property type="match status" value="1"/>
</dbReference>
<protein>
    <submittedName>
        <fullName evidence="9">Thioredoxin domain-containing protein</fullName>
    </submittedName>
</protein>
<feature type="region of interest" description="Disordered" evidence="6">
    <location>
        <begin position="42"/>
        <end position="83"/>
    </location>
</feature>
<dbReference type="PROSITE" id="PS51352">
    <property type="entry name" value="THIOREDOXIN_2"/>
    <property type="match status" value="1"/>
</dbReference>
<organism evidence="9 10">
    <name type="scientific">Corynebacterium lizhenjunii</name>
    <dbReference type="NCBI Taxonomy" id="2709394"/>
    <lineage>
        <taxon>Bacteria</taxon>
        <taxon>Bacillati</taxon>
        <taxon>Actinomycetota</taxon>
        <taxon>Actinomycetes</taxon>
        <taxon>Mycobacteriales</taxon>
        <taxon>Corynebacteriaceae</taxon>
        <taxon>Corynebacterium</taxon>
    </lineage>
</organism>
<dbReference type="Gene3D" id="3.40.30.10">
    <property type="entry name" value="Glutaredoxin"/>
    <property type="match status" value="1"/>
</dbReference>
<dbReference type="PANTHER" id="PTHR13887">
    <property type="entry name" value="GLUTATHIONE S-TRANSFERASE KAPPA"/>
    <property type="match status" value="1"/>
</dbReference>
<keyword evidence="7" id="KW-0472">Membrane</keyword>
<dbReference type="RefSeq" id="WP_165011023.1">
    <property type="nucleotide sequence ID" value="NZ_CP064954.1"/>
</dbReference>
<dbReference type="InterPro" id="IPR012336">
    <property type="entry name" value="Thioredoxin-like_fold"/>
</dbReference>
<keyword evidence="4" id="KW-1015">Disulfide bond</keyword>
<feature type="domain" description="Thioredoxin" evidence="8">
    <location>
        <begin position="45"/>
        <end position="274"/>
    </location>
</feature>
<keyword evidence="5" id="KW-0676">Redox-active center</keyword>
<evidence type="ECO:0000259" key="8">
    <source>
        <dbReference type="PROSITE" id="PS51352"/>
    </source>
</evidence>
<proteinExistence type="inferred from homology"/>
<sequence>MSGSSRNPRGIGWPVLVLAIIVAAAVAGLAVYAFTRPDNGTQLAESTASGSPSNSATEVNGEEAGASASSGTPDRGKGATLWGPGVELSQLSEAAQVHRRLDGDPFASGRVDAPVVMSEFSDFECPFCARHANEVEPQLRKLVDEGTLRIEWNDFPVNGDAATAAAKAGRAAAEQGKFEQFKRELYSASKDVAGHPNYGIEDFVRFAKQAGVADLERFRADATSNKYDQAIAHARDYASQIGISGTPAFIVGGQFISGAQPVEVFLKAIEEEAAAARP</sequence>
<comment type="similarity">
    <text evidence="1">Belongs to the thioredoxin family. DsbA subfamily.</text>
</comment>
<accession>A0A7T0PC66</accession>
<dbReference type="Proteomes" id="UP000594681">
    <property type="component" value="Chromosome"/>
</dbReference>
<dbReference type="SUPFAM" id="SSF52833">
    <property type="entry name" value="Thioredoxin-like"/>
    <property type="match status" value="1"/>
</dbReference>
<evidence type="ECO:0000313" key="10">
    <source>
        <dbReference type="Proteomes" id="UP000594681"/>
    </source>
</evidence>
<evidence type="ECO:0000256" key="1">
    <source>
        <dbReference type="ARBA" id="ARBA00005791"/>
    </source>
</evidence>